<keyword evidence="15" id="KW-1185">Reference proteome</keyword>
<feature type="transmembrane region" description="Helical" evidence="13">
    <location>
        <begin position="62"/>
        <end position="81"/>
    </location>
</feature>
<evidence type="ECO:0000313" key="15">
    <source>
        <dbReference type="Proteomes" id="UP000829291"/>
    </source>
</evidence>
<dbReference type="PANTHER" id="PTHR11351:SF21">
    <property type="entry name" value="GH07782P"/>
    <property type="match status" value="1"/>
</dbReference>
<keyword evidence="5" id="KW-0276">Fatty acid metabolism</keyword>
<keyword evidence="6 13" id="KW-1133">Transmembrane helix</keyword>
<dbReference type="PANTHER" id="PTHR11351">
    <property type="entry name" value="ACYL-COA DESATURASE"/>
    <property type="match status" value="1"/>
</dbReference>
<protein>
    <submittedName>
        <fullName evidence="16">Acyl-CoA Delta-9 desaturase isoform X1</fullName>
    </submittedName>
</protein>
<dbReference type="Proteomes" id="UP000829291">
    <property type="component" value="Chromosome 1"/>
</dbReference>
<evidence type="ECO:0000256" key="13">
    <source>
        <dbReference type="SAM" id="Phobius"/>
    </source>
</evidence>
<dbReference type="PRINTS" id="PR00075">
    <property type="entry name" value="FACDDSATRASE"/>
</dbReference>
<accession>A0ABM3FCX4</accession>
<evidence type="ECO:0000313" key="16">
    <source>
        <dbReference type="RefSeq" id="XP_046585869.1"/>
    </source>
</evidence>
<evidence type="ECO:0000256" key="1">
    <source>
        <dbReference type="ARBA" id="ARBA00004141"/>
    </source>
</evidence>
<keyword evidence="7 12" id="KW-0560">Oxidoreductase</keyword>
<keyword evidence="8" id="KW-0408">Iron</keyword>
<evidence type="ECO:0000256" key="6">
    <source>
        <dbReference type="ARBA" id="ARBA00022989"/>
    </source>
</evidence>
<dbReference type="CDD" id="cd03505">
    <property type="entry name" value="Delta9-FADS-like"/>
    <property type="match status" value="1"/>
</dbReference>
<feature type="transmembrane region" description="Helical" evidence="13">
    <location>
        <begin position="93"/>
        <end position="112"/>
    </location>
</feature>
<gene>
    <name evidence="16" type="primary">LOC107219264</name>
</gene>
<comment type="cofactor">
    <cofactor evidence="12">
        <name>Fe(2+)</name>
        <dbReference type="ChEBI" id="CHEBI:29033"/>
    </cofactor>
</comment>
<dbReference type="InterPro" id="IPR015876">
    <property type="entry name" value="Acyl-CoA_DS"/>
</dbReference>
<name>A0ABM3FCX4_NEOLC</name>
<evidence type="ECO:0000256" key="2">
    <source>
        <dbReference type="ARBA" id="ARBA00009295"/>
    </source>
</evidence>
<evidence type="ECO:0000256" key="10">
    <source>
        <dbReference type="ARBA" id="ARBA00023136"/>
    </source>
</evidence>
<reference evidence="16" key="1">
    <citation type="submission" date="2025-08" db="UniProtKB">
        <authorList>
            <consortium name="RefSeq"/>
        </authorList>
    </citation>
    <scope>IDENTIFICATION</scope>
    <source>
        <tissue evidence="16">Thorax and Abdomen</tissue>
    </source>
</reference>
<evidence type="ECO:0000256" key="12">
    <source>
        <dbReference type="RuleBase" id="RU000581"/>
    </source>
</evidence>
<dbReference type="RefSeq" id="XP_046585869.1">
    <property type="nucleotide sequence ID" value="XM_046729913.1"/>
</dbReference>
<dbReference type="Pfam" id="PF00487">
    <property type="entry name" value="FA_desaturase"/>
    <property type="match status" value="1"/>
</dbReference>
<keyword evidence="11 12" id="KW-0275">Fatty acid biosynthesis</keyword>
<evidence type="ECO:0000259" key="14">
    <source>
        <dbReference type="Pfam" id="PF00487"/>
    </source>
</evidence>
<evidence type="ECO:0000256" key="11">
    <source>
        <dbReference type="ARBA" id="ARBA00023160"/>
    </source>
</evidence>
<feature type="transmembrane region" description="Helical" evidence="13">
    <location>
        <begin position="124"/>
        <end position="146"/>
    </location>
</feature>
<dbReference type="InterPro" id="IPR005804">
    <property type="entry name" value="FA_desaturase_dom"/>
</dbReference>
<sequence length="361" mass="41730">MDCASWEIMPPNIVNDSTALGVEFQRVAGCKQDNIVIAKKNPAINENPKKSSEGPFGFETTLIWPNIVSIALLHLIGMYMAYTIPFQCRKLTLFWGLLIGMSSGFGVTGGVHRLWSHRSYKAKWPLRVILIICYSIAGQNTIYDWVRDHRVHHKYTETDADPHNSNRGFFFAHVGWLMMRKHPEVIRRGRQVDMTDVLSDPIVQFHQRYFWQMKLLFCFVIPIVVPVYFWNETWYISIMSQIFIRYIAGLNFTWLVNSAAHMWGTKPYDSGISPVENLSVAIVAMGEGWHNYHHVFPWDYKAAELGNYTFNVTTFLIDMFAKIGWAYDLKQPSAALVRKVAEKHGDGSHHEWREAPEPEEQ</sequence>
<keyword evidence="10 13" id="KW-0472">Membrane</keyword>
<comment type="subcellular location">
    <subcellularLocation>
        <location evidence="1">Membrane</location>
        <topology evidence="1">Multi-pass membrane protein</topology>
    </subcellularLocation>
</comment>
<feature type="transmembrane region" description="Helical" evidence="13">
    <location>
        <begin position="209"/>
        <end position="229"/>
    </location>
</feature>
<evidence type="ECO:0000256" key="9">
    <source>
        <dbReference type="ARBA" id="ARBA00023098"/>
    </source>
</evidence>
<comment type="similarity">
    <text evidence="2 12">Belongs to the fatty acid desaturase type 1 family.</text>
</comment>
<evidence type="ECO:0000256" key="4">
    <source>
        <dbReference type="ARBA" id="ARBA00022692"/>
    </source>
</evidence>
<proteinExistence type="inferred from homology"/>
<feature type="domain" description="Fatty acid desaturase" evidence="14">
    <location>
        <begin position="94"/>
        <end position="297"/>
    </location>
</feature>
<keyword evidence="4 12" id="KW-0812">Transmembrane</keyword>
<evidence type="ECO:0000256" key="7">
    <source>
        <dbReference type="ARBA" id="ARBA00023002"/>
    </source>
</evidence>
<organism evidence="15 16">
    <name type="scientific">Neodiprion lecontei</name>
    <name type="common">Redheaded pine sawfly</name>
    <dbReference type="NCBI Taxonomy" id="441921"/>
    <lineage>
        <taxon>Eukaryota</taxon>
        <taxon>Metazoa</taxon>
        <taxon>Ecdysozoa</taxon>
        <taxon>Arthropoda</taxon>
        <taxon>Hexapoda</taxon>
        <taxon>Insecta</taxon>
        <taxon>Pterygota</taxon>
        <taxon>Neoptera</taxon>
        <taxon>Endopterygota</taxon>
        <taxon>Hymenoptera</taxon>
        <taxon>Tenthredinoidea</taxon>
        <taxon>Diprionidae</taxon>
        <taxon>Diprioninae</taxon>
        <taxon>Neodiprion</taxon>
    </lineage>
</organism>
<keyword evidence="3 12" id="KW-0444">Lipid biosynthesis</keyword>
<comment type="domain">
    <text evidence="12">The histidine box domains are involved in binding the catalytic metal ions.</text>
</comment>
<evidence type="ECO:0000256" key="3">
    <source>
        <dbReference type="ARBA" id="ARBA00022516"/>
    </source>
</evidence>
<evidence type="ECO:0000256" key="5">
    <source>
        <dbReference type="ARBA" id="ARBA00022832"/>
    </source>
</evidence>
<keyword evidence="9" id="KW-0443">Lipid metabolism</keyword>
<dbReference type="GeneID" id="107219264"/>
<evidence type="ECO:0000256" key="8">
    <source>
        <dbReference type="ARBA" id="ARBA00023004"/>
    </source>
</evidence>